<reference evidence="1 2" key="1">
    <citation type="journal article" date="2013" name="Genome Announc.">
        <title>Draft Genome Sequence of Cyclobacterium qasimii Strain M12-11BT, Isolated from Arctic Marine Sediment.</title>
        <authorList>
            <person name="Shivaji S."/>
            <person name="Ara S."/>
            <person name="Singh A."/>
            <person name="Kumar Pinnaka A."/>
        </authorList>
    </citation>
    <scope>NUCLEOTIDE SEQUENCE [LARGE SCALE GENOMIC DNA]</scope>
    <source>
        <strain evidence="1 2">M12-11B</strain>
    </source>
</reference>
<proteinExistence type="predicted"/>
<gene>
    <name evidence="1" type="ORF">ADICYQ_1521</name>
</gene>
<sequence>MVKSHDNQADSLVIMWFYQSPEECSGQALIKVQDGLFRILSYNLD</sequence>
<accession>S7WRQ4</accession>
<evidence type="ECO:0000313" key="2">
    <source>
        <dbReference type="Proteomes" id="UP000014974"/>
    </source>
</evidence>
<protein>
    <submittedName>
        <fullName evidence="1">Uncharacterized protein</fullName>
    </submittedName>
</protein>
<dbReference type="EMBL" id="ATNM01000065">
    <property type="protein sequence ID" value="EPR69419.1"/>
    <property type="molecule type" value="Genomic_DNA"/>
</dbReference>
<organism evidence="1 2">
    <name type="scientific">Cyclobacterium qasimii M12-11B</name>
    <dbReference type="NCBI Taxonomy" id="641524"/>
    <lineage>
        <taxon>Bacteria</taxon>
        <taxon>Pseudomonadati</taxon>
        <taxon>Bacteroidota</taxon>
        <taxon>Cytophagia</taxon>
        <taxon>Cytophagales</taxon>
        <taxon>Cyclobacteriaceae</taxon>
        <taxon>Cyclobacterium</taxon>
    </lineage>
</organism>
<dbReference type="STRING" id="641524.ADICYQ_1521"/>
<dbReference type="AlphaFoldDB" id="S7WRQ4"/>
<dbReference type="Proteomes" id="UP000014974">
    <property type="component" value="Unassembled WGS sequence"/>
</dbReference>
<name>S7WRQ4_9BACT</name>
<evidence type="ECO:0000313" key="1">
    <source>
        <dbReference type="EMBL" id="EPR69419.1"/>
    </source>
</evidence>
<comment type="caution">
    <text evidence="1">The sequence shown here is derived from an EMBL/GenBank/DDBJ whole genome shotgun (WGS) entry which is preliminary data.</text>
</comment>